<reference evidence="2" key="1">
    <citation type="journal article" date="2021" name="Nat. Commun.">
        <title>Genetic determinants of endophytism in the Arabidopsis root mycobiome.</title>
        <authorList>
            <person name="Mesny F."/>
            <person name="Miyauchi S."/>
            <person name="Thiergart T."/>
            <person name="Pickel B."/>
            <person name="Atanasova L."/>
            <person name="Karlsson M."/>
            <person name="Huettel B."/>
            <person name="Barry K.W."/>
            <person name="Haridas S."/>
            <person name="Chen C."/>
            <person name="Bauer D."/>
            <person name="Andreopoulos W."/>
            <person name="Pangilinan J."/>
            <person name="LaButti K."/>
            <person name="Riley R."/>
            <person name="Lipzen A."/>
            <person name="Clum A."/>
            <person name="Drula E."/>
            <person name="Henrissat B."/>
            <person name="Kohler A."/>
            <person name="Grigoriev I.V."/>
            <person name="Martin F.M."/>
            <person name="Hacquard S."/>
        </authorList>
    </citation>
    <scope>NUCLEOTIDE SEQUENCE</scope>
    <source>
        <strain evidence="2">MPI-CAGE-CH-0243</strain>
    </source>
</reference>
<feature type="chain" id="PRO_5040185607" evidence="1">
    <location>
        <begin position="18"/>
        <end position="90"/>
    </location>
</feature>
<accession>A0A9P9D506</accession>
<name>A0A9P9D506_9PLEO</name>
<protein>
    <submittedName>
        <fullName evidence="2">Uncharacterized protein</fullName>
    </submittedName>
</protein>
<organism evidence="2 3">
    <name type="scientific">Dendryphion nanum</name>
    <dbReference type="NCBI Taxonomy" id="256645"/>
    <lineage>
        <taxon>Eukaryota</taxon>
        <taxon>Fungi</taxon>
        <taxon>Dikarya</taxon>
        <taxon>Ascomycota</taxon>
        <taxon>Pezizomycotina</taxon>
        <taxon>Dothideomycetes</taxon>
        <taxon>Pleosporomycetidae</taxon>
        <taxon>Pleosporales</taxon>
        <taxon>Torulaceae</taxon>
        <taxon>Dendryphion</taxon>
    </lineage>
</organism>
<gene>
    <name evidence="2" type="ORF">B0J11DRAFT_542535</name>
</gene>
<evidence type="ECO:0000256" key="1">
    <source>
        <dbReference type="SAM" id="SignalP"/>
    </source>
</evidence>
<dbReference type="EMBL" id="JAGMWT010000021">
    <property type="protein sequence ID" value="KAH7112514.1"/>
    <property type="molecule type" value="Genomic_DNA"/>
</dbReference>
<dbReference type="Proteomes" id="UP000700596">
    <property type="component" value="Unassembled WGS sequence"/>
</dbReference>
<proteinExistence type="predicted"/>
<feature type="signal peptide" evidence="1">
    <location>
        <begin position="1"/>
        <end position="17"/>
    </location>
</feature>
<comment type="caution">
    <text evidence="2">The sequence shown here is derived from an EMBL/GenBank/DDBJ whole genome shotgun (WGS) entry which is preliminary data.</text>
</comment>
<keyword evidence="1" id="KW-0732">Signal</keyword>
<evidence type="ECO:0000313" key="2">
    <source>
        <dbReference type="EMBL" id="KAH7112514.1"/>
    </source>
</evidence>
<evidence type="ECO:0000313" key="3">
    <source>
        <dbReference type="Proteomes" id="UP000700596"/>
    </source>
</evidence>
<dbReference type="AlphaFoldDB" id="A0A9P9D506"/>
<keyword evidence="3" id="KW-1185">Reference proteome</keyword>
<sequence length="90" mass="10281">MVHLLRTLCNLSGCVAAILIWLKQLEIGKLPLVTLDCEYLRPDVLQYILHPRIPLHLSFKSESRTSQNKRGFSVTKIYTSPNRSPCNYPA</sequence>